<dbReference type="eggNOG" id="COG3468">
    <property type="taxonomic scope" value="Bacteria"/>
</dbReference>
<sequence>MNHPDPANKTSPPPIDHDLDGFATGTHSDPASKLPSSPRKTNQRGWAGCIALGCVSLVVVGVVGMIAAGVLLRVLYREVLAYSEDQPQPLPRVEPLPEPLVRSLKSDYETFKRRLESSLPPPSSGPSQRPESKPPTPIPNPPSSPPIAQTSPGADPPVEPAPADLQSQPPARWEPDLLELRLNADQINTLIQDHPDFRELRDRIVVFIEQDHLHCQFSVPISWIGIRLEEERYLNGEARIAVALKDGRLKLDVHDVRIKGRTLPTNLLNRLRRLDFNAQIETQSDGKRLLRSLESIEIRDGFLILRLAAPAEP</sequence>
<dbReference type="KEGG" id="ipa:Isop_0434"/>
<dbReference type="Proteomes" id="UP000008631">
    <property type="component" value="Chromosome"/>
</dbReference>
<keyword evidence="2" id="KW-1133">Transmembrane helix</keyword>
<feature type="region of interest" description="Disordered" evidence="1">
    <location>
        <begin position="1"/>
        <end position="42"/>
    </location>
</feature>
<reference key="1">
    <citation type="submission" date="2010-11" db="EMBL/GenBank/DDBJ databases">
        <title>The complete sequence of chromosome of Isophaera pallida ATCC 43644.</title>
        <authorList>
            <consortium name="US DOE Joint Genome Institute (JGI-PGF)"/>
            <person name="Lucas S."/>
            <person name="Copeland A."/>
            <person name="Lapidus A."/>
            <person name="Bruce D."/>
            <person name="Goodwin L."/>
            <person name="Pitluck S."/>
            <person name="Kyrpides N."/>
            <person name="Mavromatis K."/>
            <person name="Pagani I."/>
            <person name="Ivanova N."/>
            <person name="Saunders E."/>
            <person name="Brettin T."/>
            <person name="Detter J.C."/>
            <person name="Han C."/>
            <person name="Tapia R."/>
            <person name="Land M."/>
            <person name="Hauser L."/>
            <person name="Markowitz V."/>
            <person name="Cheng J.-F."/>
            <person name="Hugenholtz P."/>
            <person name="Woyke T."/>
            <person name="Wu D."/>
            <person name="Eisen J.A."/>
        </authorList>
    </citation>
    <scope>NUCLEOTIDE SEQUENCE</scope>
    <source>
        <strain>ATCC 43644</strain>
    </source>
</reference>
<evidence type="ECO:0000256" key="1">
    <source>
        <dbReference type="SAM" id="MobiDB-lite"/>
    </source>
</evidence>
<name>E8QYQ3_ISOPI</name>
<proteinExistence type="predicted"/>
<keyword evidence="2" id="KW-0472">Membrane</keyword>
<reference evidence="3 4" key="2">
    <citation type="journal article" date="2011" name="Stand. Genomic Sci.">
        <title>Complete genome sequence of Isosphaera pallida type strain (IS1B).</title>
        <authorList>
            <consortium name="US DOE Joint Genome Institute (JGI-PGF)"/>
            <person name="Goker M."/>
            <person name="Cleland D."/>
            <person name="Saunders E."/>
            <person name="Lapidus A."/>
            <person name="Nolan M."/>
            <person name="Lucas S."/>
            <person name="Hammon N."/>
            <person name="Deshpande S."/>
            <person name="Cheng J.F."/>
            <person name="Tapia R."/>
            <person name="Han C."/>
            <person name="Goodwin L."/>
            <person name="Pitluck S."/>
            <person name="Liolios K."/>
            <person name="Pagani I."/>
            <person name="Ivanova N."/>
            <person name="Mavromatis K."/>
            <person name="Pati A."/>
            <person name="Chen A."/>
            <person name="Palaniappan K."/>
            <person name="Land M."/>
            <person name="Hauser L."/>
            <person name="Chang Y.J."/>
            <person name="Jeffries C.D."/>
            <person name="Detter J.C."/>
            <person name="Beck B."/>
            <person name="Woyke T."/>
            <person name="Bristow J."/>
            <person name="Eisen J.A."/>
            <person name="Markowitz V."/>
            <person name="Hugenholtz P."/>
            <person name="Kyrpides N.C."/>
            <person name="Klenk H.P."/>
        </authorList>
    </citation>
    <scope>NUCLEOTIDE SEQUENCE [LARGE SCALE GENOMIC DNA]</scope>
    <source>
        <strain evidence="4">ATCC 43644 / DSM 9630 / IS1B</strain>
    </source>
</reference>
<feature type="transmembrane region" description="Helical" evidence="2">
    <location>
        <begin position="45"/>
        <end position="72"/>
    </location>
</feature>
<feature type="compositionally biased region" description="Pro residues" evidence="1">
    <location>
        <begin position="133"/>
        <end position="145"/>
    </location>
</feature>
<keyword evidence="2" id="KW-0812">Transmembrane</keyword>
<feature type="compositionally biased region" description="Polar residues" evidence="1">
    <location>
        <begin position="25"/>
        <end position="42"/>
    </location>
</feature>
<feature type="region of interest" description="Disordered" evidence="1">
    <location>
        <begin position="113"/>
        <end position="170"/>
    </location>
</feature>
<dbReference type="InParanoid" id="E8QYQ3"/>
<evidence type="ECO:0000256" key="2">
    <source>
        <dbReference type="SAM" id="Phobius"/>
    </source>
</evidence>
<protein>
    <submittedName>
        <fullName evidence="3">Uncharacterized protein</fullName>
    </submittedName>
</protein>
<dbReference type="EMBL" id="CP002353">
    <property type="protein sequence ID" value="ADV61029.1"/>
    <property type="molecule type" value="Genomic_DNA"/>
</dbReference>
<dbReference type="AlphaFoldDB" id="E8QYQ3"/>
<evidence type="ECO:0000313" key="3">
    <source>
        <dbReference type="EMBL" id="ADV61029.1"/>
    </source>
</evidence>
<dbReference type="HOGENOM" id="CLU_887896_0_0_0"/>
<organism evidence="3 4">
    <name type="scientific">Isosphaera pallida (strain ATCC 43644 / DSM 9630 / IS1B)</name>
    <dbReference type="NCBI Taxonomy" id="575540"/>
    <lineage>
        <taxon>Bacteria</taxon>
        <taxon>Pseudomonadati</taxon>
        <taxon>Planctomycetota</taxon>
        <taxon>Planctomycetia</taxon>
        <taxon>Isosphaerales</taxon>
        <taxon>Isosphaeraceae</taxon>
        <taxon>Isosphaera</taxon>
    </lineage>
</organism>
<accession>E8QYQ3</accession>
<dbReference type="RefSeq" id="WP_013563318.1">
    <property type="nucleotide sequence ID" value="NC_014962.1"/>
</dbReference>
<evidence type="ECO:0000313" key="4">
    <source>
        <dbReference type="Proteomes" id="UP000008631"/>
    </source>
</evidence>
<gene>
    <name evidence="3" type="ordered locus">Isop_0434</name>
</gene>
<keyword evidence="4" id="KW-1185">Reference proteome</keyword>